<gene>
    <name evidence="8" type="ORF">GCM10011309_19480</name>
</gene>
<dbReference type="GO" id="GO:0004725">
    <property type="term" value="F:protein tyrosine phosphatase activity"/>
    <property type="evidence" value="ECO:0007669"/>
    <property type="project" value="UniProtKB-EC"/>
</dbReference>
<organism evidence="8 9">
    <name type="scientific">Litorimonas cladophorae</name>
    <dbReference type="NCBI Taxonomy" id="1220491"/>
    <lineage>
        <taxon>Bacteria</taxon>
        <taxon>Pseudomonadati</taxon>
        <taxon>Pseudomonadota</taxon>
        <taxon>Alphaproteobacteria</taxon>
        <taxon>Maricaulales</taxon>
        <taxon>Robiginitomaculaceae</taxon>
    </lineage>
</organism>
<dbReference type="SUPFAM" id="SSF52788">
    <property type="entry name" value="Phosphotyrosine protein phosphatases I"/>
    <property type="match status" value="1"/>
</dbReference>
<dbReference type="EMBL" id="BMYV01000002">
    <property type="protein sequence ID" value="GGX69561.1"/>
    <property type="molecule type" value="Genomic_DNA"/>
</dbReference>
<evidence type="ECO:0000256" key="3">
    <source>
        <dbReference type="ARBA" id="ARBA00022801"/>
    </source>
</evidence>
<dbReference type="Pfam" id="PF01451">
    <property type="entry name" value="LMWPc"/>
    <property type="match status" value="1"/>
</dbReference>
<comment type="caution">
    <text evidence="8">The sequence shown here is derived from an EMBL/GenBank/DDBJ whole genome shotgun (WGS) entry which is preliminary data.</text>
</comment>
<dbReference type="EC" id="3.1.3.48" evidence="2"/>
<feature type="active site" description="Proton donor" evidence="5">
    <location>
        <position position="116"/>
    </location>
</feature>
<reference evidence="8 9" key="1">
    <citation type="journal article" date="2014" name="Int. J. Syst. Evol. Microbiol.">
        <title>Complete genome sequence of Corynebacterium casei LMG S-19264T (=DSM 44701T), isolated from a smear-ripened cheese.</title>
        <authorList>
            <consortium name="US DOE Joint Genome Institute (JGI-PGF)"/>
            <person name="Walter F."/>
            <person name="Albersmeier A."/>
            <person name="Kalinowski J."/>
            <person name="Ruckert C."/>
        </authorList>
    </citation>
    <scope>NUCLEOTIDE SEQUENCE [LARGE SCALE GENOMIC DNA]</scope>
    <source>
        <strain evidence="8 9">KCTC 23968</strain>
    </source>
</reference>
<evidence type="ECO:0000313" key="9">
    <source>
        <dbReference type="Proteomes" id="UP000600865"/>
    </source>
</evidence>
<feature type="active site" evidence="5">
    <location>
        <position position="14"/>
    </location>
</feature>
<keyword evidence="9" id="KW-1185">Reference proteome</keyword>
<dbReference type="Proteomes" id="UP000600865">
    <property type="component" value="Unassembled WGS sequence"/>
</dbReference>
<feature type="region of interest" description="Disordered" evidence="6">
    <location>
        <begin position="36"/>
        <end position="59"/>
    </location>
</feature>
<dbReference type="AlphaFoldDB" id="A0A918NIB2"/>
<accession>A0A918NIB2</accession>
<evidence type="ECO:0000259" key="7">
    <source>
        <dbReference type="SMART" id="SM00226"/>
    </source>
</evidence>
<evidence type="ECO:0000256" key="6">
    <source>
        <dbReference type="SAM" id="MobiDB-lite"/>
    </source>
</evidence>
<evidence type="ECO:0000256" key="5">
    <source>
        <dbReference type="PIRSR" id="PIRSR617867-1"/>
    </source>
</evidence>
<keyword evidence="4" id="KW-0904">Protein phosphatase</keyword>
<feature type="compositionally biased region" description="Basic and acidic residues" evidence="6">
    <location>
        <begin position="45"/>
        <end position="57"/>
    </location>
</feature>
<sequence length="147" mass="15844">MTSVLFVCLGNICRSPTAEAVFRARSAGKDIRIDSAGTGAWHTGEGPDPRSRAEGESRGYSFAGQTARKVRVEDFYDFDLVLAMDASNLVDLEAIRPSDATAELSLFLPDNSDVPDPYYGGPDGFKDVVDLIEAASDHWLARLGAKS</sequence>
<dbReference type="InterPro" id="IPR017867">
    <property type="entry name" value="Tyr_phospatase_low_mol_wt"/>
</dbReference>
<dbReference type="PANTHER" id="PTHR11717:SF7">
    <property type="entry name" value="LOW MOLECULAR WEIGHT PHOSPHOTYROSINE PROTEIN PHOSPHATASE"/>
    <property type="match status" value="1"/>
</dbReference>
<dbReference type="Gene3D" id="3.40.50.2300">
    <property type="match status" value="1"/>
</dbReference>
<dbReference type="InterPro" id="IPR050438">
    <property type="entry name" value="LMW_PTPase"/>
</dbReference>
<name>A0A918NIB2_9PROT</name>
<evidence type="ECO:0000256" key="1">
    <source>
        <dbReference type="ARBA" id="ARBA00011063"/>
    </source>
</evidence>
<dbReference type="PANTHER" id="PTHR11717">
    <property type="entry name" value="LOW MOLECULAR WEIGHT PROTEIN TYROSINE PHOSPHATASE"/>
    <property type="match status" value="1"/>
</dbReference>
<protein>
    <recommendedName>
        <fullName evidence="2">protein-tyrosine-phosphatase</fullName>
        <ecNumber evidence="2">3.1.3.48</ecNumber>
    </recommendedName>
</protein>
<evidence type="ECO:0000256" key="2">
    <source>
        <dbReference type="ARBA" id="ARBA00013064"/>
    </source>
</evidence>
<dbReference type="SMART" id="SM00226">
    <property type="entry name" value="LMWPc"/>
    <property type="match status" value="1"/>
</dbReference>
<dbReference type="InterPro" id="IPR036196">
    <property type="entry name" value="Ptyr_pPase_sf"/>
</dbReference>
<dbReference type="RefSeq" id="WP_189584978.1">
    <property type="nucleotide sequence ID" value="NZ_BMYV01000002.1"/>
</dbReference>
<dbReference type="InterPro" id="IPR023485">
    <property type="entry name" value="Ptyr_pPase"/>
</dbReference>
<keyword evidence="3" id="KW-0378">Hydrolase</keyword>
<dbReference type="PRINTS" id="PR00719">
    <property type="entry name" value="LMWPTPASE"/>
</dbReference>
<feature type="active site" description="Nucleophile" evidence="5">
    <location>
        <position position="8"/>
    </location>
</feature>
<evidence type="ECO:0000256" key="4">
    <source>
        <dbReference type="ARBA" id="ARBA00022912"/>
    </source>
</evidence>
<feature type="domain" description="Phosphotyrosine protein phosphatase I" evidence="7">
    <location>
        <begin position="2"/>
        <end position="142"/>
    </location>
</feature>
<dbReference type="CDD" id="cd16343">
    <property type="entry name" value="LMWPTP"/>
    <property type="match status" value="1"/>
</dbReference>
<proteinExistence type="inferred from homology"/>
<evidence type="ECO:0000313" key="8">
    <source>
        <dbReference type="EMBL" id="GGX69561.1"/>
    </source>
</evidence>
<comment type="similarity">
    <text evidence="1">Belongs to the low molecular weight phosphotyrosine protein phosphatase family.</text>
</comment>